<feature type="signal peptide" evidence="1">
    <location>
        <begin position="1"/>
        <end position="26"/>
    </location>
</feature>
<name>A0ABR8T6U8_9ESCH</name>
<evidence type="ECO:0000256" key="1">
    <source>
        <dbReference type="SAM" id="SignalP"/>
    </source>
</evidence>
<feature type="chain" id="PRO_5046619433" evidence="1">
    <location>
        <begin position="27"/>
        <end position="201"/>
    </location>
</feature>
<comment type="caution">
    <text evidence="2">The sequence shown here is derived from an EMBL/GenBank/DDBJ whole genome shotgun (WGS) entry which is preliminary data.</text>
</comment>
<evidence type="ECO:0000313" key="2">
    <source>
        <dbReference type="EMBL" id="MBD7971483.1"/>
    </source>
</evidence>
<accession>A0ABR8T6U8</accession>
<keyword evidence="3" id="KW-1185">Reference proteome</keyword>
<dbReference type="RefSeq" id="WP_191772633.1">
    <property type="nucleotide sequence ID" value="NZ_JACSQI010000001.1"/>
</dbReference>
<keyword evidence="1" id="KW-0732">Signal</keyword>
<sequence length="201" mass="20554">MKMNVITKMVLAAASIAASVAPSAMAGTPSVGLTVNSLITTGTCTTTMNTGSSGSTKTVDFASVSTAEVFAKTKIKTFDLQFSGCAGIPGRKALLKLTPRAVDCAGPSSNLAAFANTTSQTPKADKTAVEVWTTAIPGGTGSNQFNCKSPNTIEVDLSSVTAQKPLTYPLSARLVPVDGAAKTELTAGDFYSPTTLTISYQ</sequence>
<organism evidence="2 3">
    <name type="scientific">Escherichia whittamii</name>
    <dbReference type="NCBI Taxonomy" id="2762229"/>
    <lineage>
        <taxon>Bacteria</taxon>
        <taxon>Pseudomonadati</taxon>
        <taxon>Pseudomonadota</taxon>
        <taxon>Gammaproteobacteria</taxon>
        <taxon>Enterobacterales</taxon>
        <taxon>Enterobacteriaceae</taxon>
        <taxon>Escherichia</taxon>
    </lineage>
</organism>
<dbReference type="InterPro" id="IPR036937">
    <property type="entry name" value="Adhesion_dom_fimbrial_sf"/>
</dbReference>
<dbReference type="InterPro" id="IPR050263">
    <property type="entry name" value="Bact_Fimbrial_Adh_Pro"/>
</dbReference>
<dbReference type="SUPFAM" id="SSF49401">
    <property type="entry name" value="Bacterial adhesins"/>
    <property type="match status" value="1"/>
</dbReference>
<dbReference type="Proteomes" id="UP000605603">
    <property type="component" value="Unassembled WGS sequence"/>
</dbReference>
<dbReference type="PANTHER" id="PTHR33420:SF12">
    <property type="entry name" value="FIMBRIN-LIKE PROTEIN FIMI-RELATED"/>
    <property type="match status" value="1"/>
</dbReference>
<proteinExistence type="predicted"/>
<evidence type="ECO:0000313" key="3">
    <source>
        <dbReference type="Proteomes" id="UP000605603"/>
    </source>
</evidence>
<reference evidence="2 3" key="1">
    <citation type="submission" date="2020-08" db="EMBL/GenBank/DDBJ databases">
        <title>A Genomic Blueprint of the Chicken Gut Microbiome.</title>
        <authorList>
            <person name="Gilroy R."/>
            <person name="Ravi A."/>
            <person name="Getino M."/>
            <person name="Pursley I."/>
            <person name="Horton D.L."/>
            <person name="Alikhan N.-F."/>
            <person name="Baker D."/>
            <person name="Gharbi K."/>
            <person name="Hall N."/>
            <person name="Watson M."/>
            <person name="Adriaenssens E.M."/>
            <person name="Foster-Nyarko E."/>
            <person name="Jarju S."/>
            <person name="Secka A."/>
            <person name="Antonio M."/>
            <person name="Oren A."/>
            <person name="Chaudhuri R."/>
            <person name="La Ragione R.M."/>
            <person name="Hildebrand F."/>
            <person name="Pallen M.J."/>
        </authorList>
    </citation>
    <scope>NUCLEOTIDE SEQUENCE [LARGE SCALE GENOMIC DNA]</scope>
    <source>
        <strain evidence="2 3">Sa2BVA5</strain>
    </source>
</reference>
<dbReference type="EMBL" id="JACSQI010000001">
    <property type="protein sequence ID" value="MBD7971483.1"/>
    <property type="molecule type" value="Genomic_DNA"/>
</dbReference>
<dbReference type="Gene3D" id="2.60.40.1090">
    <property type="entry name" value="Fimbrial-type adhesion domain"/>
    <property type="match status" value="1"/>
</dbReference>
<gene>
    <name evidence="2" type="ORF">H9644_00325</name>
</gene>
<dbReference type="InterPro" id="IPR008966">
    <property type="entry name" value="Adhesion_dom_sf"/>
</dbReference>
<dbReference type="PANTHER" id="PTHR33420">
    <property type="entry name" value="FIMBRIAL SUBUNIT ELFA-RELATED"/>
    <property type="match status" value="1"/>
</dbReference>
<protein>
    <submittedName>
        <fullName evidence="2">Fimbrial protein</fullName>
    </submittedName>
</protein>